<sequence>MYSESKPLEDTEVDPLAAGLGAIGKVDFEVNAYVEGAYPNADSTRVTRV</sequence>
<dbReference type="EMBL" id="HG793151">
    <property type="protein sequence ID" value="CRL26534.1"/>
    <property type="molecule type" value="Genomic_DNA"/>
</dbReference>
<organism evidence="1 2">
    <name type="scientific">Penicillium camemberti (strain FM 013)</name>
    <dbReference type="NCBI Taxonomy" id="1429867"/>
    <lineage>
        <taxon>Eukaryota</taxon>
        <taxon>Fungi</taxon>
        <taxon>Dikarya</taxon>
        <taxon>Ascomycota</taxon>
        <taxon>Pezizomycotina</taxon>
        <taxon>Eurotiomycetes</taxon>
        <taxon>Eurotiomycetidae</taxon>
        <taxon>Eurotiales</taxon>
        <taxon>Aspergillaceae</taxon>
        <taxon>Penicillium</taxon>
    </lineage>
</organism>
<evidence type="ECO:0000313" key="2">
    <source>
        <dbReference type="Proteomes" id="UP000053732"/>
    </source>
</evidence>
<accession>A0A0G4PJJ7</accession>
<keyword evidence="2" id="KW-1185">Reference proteome</keyword>
<proteinExistence type="predicted"/>
<dbReference type="Proteomes" id="UP000053732">
    <property type="component" value="Unassembled WGS sequence"/>
</dbReference>
<gene>
    <name evidence="1" type="ORF">PCAMFM013_S018g000227</name>
</gene>
<dbReference type="AlphaFoldDB" id="A0A0G4PJJ7"/>
<evidence type="ECO:0000313" key="1">
    <source>
        <dbReference type="EMBL" id="CRL26534.1"/>
    </source>
</evidence>
<protein>
    <submittedName>
        <fullName evidence="1">Str. FM013</fullName>
    </submittedName>
</protein>
<reference evidence="1 2" key="1">
    <citation type="journal article" date="2014" name="Nat. Commun.">
        <title>Multiple recent horizontal transfers of a large genomic region in cheese making fungi.</title>
        <authorList>
            <person name="Cheeseman K."/>
            <person name="Ropars J."/>
            <person name="Renault P."/>
            <person name="Dupont J."/>
            <person name="Gouzy J."/>
            <person name="Branca A."/>
            <person name="Abraham A.L."/>
            <person name="Ceppi M."/>
            <person name="Conseiller E."/>
            <person name="Debuchy R."/>
            <person name="Malagnac F."/>
            <person name="Goarin A."/>
            <person name="Silar P."/>
            <person name="Lacoste S."/>
            <person name="Sallet E."/>
            <person name="Bensimon A."/>
            <person name="Giraud T."/>
            <person name="Brygoo Y."/>
        </authorList>
    </citation>
    <scope>NUCLEOTIDE SEQUENCE [LARGE SCALE GENOMIC DNA]</scope>
    <source>
        <strain evidence="2">FM 013</strain>
    </source>
</reference>
<name>A0A0G4PJJ7_PENC3</name>